<name>A0A4C1ZDQ8_EUMVA</name>
<organism evidence="2 3">
    <name type="scientific">Eumeta variegata</name>
    <name type="common">Bagworm moth</name>
    <name type="synonym">Eumeta japonica</name>
    <dbReference type="NCBI Taxonomy" id="151549"/>
    <lineage>
        <taxon>Eukaryota</taxon>
        <taxon>Metazoa</taxon>
        <taxon>Ecdysozoa</taxon>
        <taxon>Arthropoda</taxon>
        <taxon>Hexapoda</taxon>
        <taxon>Insecta</taxon>
        <taxon>Pterygota</taxon>
        <taxon>Neoptera</taxon>
        <taxon>Endopterygota</taxon>
        <taxon>Lepidoptera</taxon>
        <taxon>Glossata</taxon>
        <taxon>Ditrysia</taxon>
        <taxon>Tineoidea</taxon>
        <taxon>Psychidae</taxon>
        <taxon>Oiketicinae</taxon>
        <taxon>Eumeta</taxon>
    </lineage>
</organism>
<accession>A0A4C1ZDQ8</accession>
<dbReference type="Proteomes" id="UP000299102">
    <property type="component" value="Unassembled WGS sequence"/>
</dbReference>
<proteinExistence type="predicted"/>
<keyword evidence="1" id="KW-0812">Transmembrane</keyword>
<gene>
    <name evidence="2" type="ORF">EVAR_36068_1</name>
</gene>
<evidence type="ECO:0000313" key="3">
    <source>
        <dbReference type="Proteomes" id="UP000299102"/>
    </source>
</evidence>
<dbReference type="AlphaFoldDB" id="A0A4C1ZDQ8"/>
<dbReference type="EMBL" id="BGZK01001766">
    <property type="protein sequence ID" value="GBP85900.1"/>
    <property type="molecule type" value="Genomic_DNA"/>
</dbReference>
<comment type="caution">
    <text evidence="2">The sequence shown here is derived from an EMBL/GenBank/DDBJ whole genome shotgun (WGS) entry which is preliminary data.</text>
</comment>
<keyword evidence="3" id="KW-1185">Reference proteome</keyword>
<keyword evidence="1" id="KW-0472">Membrane</keyword>
<evidence type="ECO:0000313" key="2">
    <source>
        <dbReference type="EMBL" id="GBP85900.1"/>
    </source>
</evidence>
<protein>
    <submittedName>
        <fullName evidence="2">Uncharacterized protein</fullName>
    </submittedName>
</protein>
<sequence length="117" mass="12945">MSIGGGLWLLVSMLSSPFDVLHDSSSRNQVGSAFVGCFYIPYALVDVTVCIFLRMCLKRDSSVAVDVRPSLHNEWTSSSTYSYRLSGIAVLIVHSLLKSERGPAAFRRGRVMRPVTF</sequence>
<reference evidence="2 3" key="1">
    <citation type="journal article" date="2019" name="Commun. Biol.">
        <title>The bagworm genome reveals a unique fibroin gene that provides high tensile strength.</title>
        <authorList>
            <person name="Kono N."/>
            <person name="Nakamura H."/>
            <person name="Ohtoshi R."/>
            <person name="Tomita M."/>
            <person name="Numata K."/>
            <person name="Arakawa K."/>
        </authorList>
    </citation>
    <scope>NUCLEOTIDE SEQUENCE [LARGE SCALE GENOMIC DNA]</scope>
</reference>
<evidence type="ECO:0000256" key="1">
    <source>
        <dbReference type="SAM" id="Phobius"/>
    </source>
</evidence>
<keyword evidence="1" id="KW-1133">Transmembrane helix</keyword>
<feature type="transmembrane region" description="Helical" evidence="1">
    <location>
        <begin position="33"/>
        <end position="53"/>
    </location>
</feature>